<evidence type="ECO:0000256" key="4">
    <source>
        <dbReference type="ARBA" id="ARBA00022519"/>
    </source>
</evidence>
<dbReference type="RefSeq" id="WP_220339719.1">
    <property type="nucleotide sequence ID" value="NZ_JAEUAX010000005.1"/>
</dbReference>
<dbReference type="Pfam" id="PF02653">
    <property type="entry name" value="BPD_transp_2"/>
    <property type="match status" value="1"/>
</dbReference>
<feature type="transmembrane region" description="Helical" evidence="9">
    <location>
        <begin position="34"/>
        <end position="55"/>
    </location>
</feature>
<evidence type="ECO:0000256" key="5">
    <source>
        <dbReference type="ARBA" id="ARBA00022692"/>
    </source>
</evidence>
<proteinExistence type="predicted"/>
<dbReference type="InterPro" id="IPR001851">
    <property type="entry name" value="ABC_transp_permease"/>
</dbReference>
<evidence type="ECO:0000256" key="9">
    <source>
        <dbReference type="SAM" id="Phobius"/>
    </source>
</evidence>
<evidence type="ECO:0000256" key="8">
    <source>
        <dbReference type="ARBA" id="ARBA00039381"/>
    </source>
</evidence>
<keyword evidence="4" id="KW-0997">Cell inner membrane</keyword>
<evidence type="ECO:0000256" key="6">
    <source>
        <dbReference type="ARBA" id="ARBA00022989"/>
    </source>
</evidence>
<feature type="transmembrane region" description="Helical" evidence="9">
    <location>
        <begin position="61"/>
        <end position="82"/>
    </location>
</feature>
<feature type="transmembrane region" description="Helical" evidence="9">
    <location>
        <begin position="269"/>
        <end position="287"/>
    </location>
</feature>
<keyword evidence="2" id="KW-0813">Transport</keyword>
<organism evidence="10 11">
    <name type="scientific">Microbacterium ureisolvens</name>
    <dbReference type="NCBI Taxonomy" id="2781186"/>
    <lineage>
        <taxon>Bacteria</taxon>
        <taxon>Bacillati</taxon>
        <taxon>Actinomycetota</taxon>
        <taxon>Actinomycetes</taxon>
        <taxon>Micrococcales</taxon>
        <taxon>Microbacteriaceae</taxon>
        <taxon>Microbacterium</taxon>
    </lineage>
</organism>
<name>A0ABS7HZ33_9MICO</name>
<keyword evidence="7 9" id="KW-0472">Membrane</keyword>
<dbReference type="CDD" id="cd06579">
    <property type="entry name" value="TM_PBP1_transp_AraH_like"/>
    <property type="match status" value="1"/>
</dbReference>
<reference evidence="10 11" key="1">
    <citation type="journal article" date="2021" name="MBio">
        <title>Poor Competitiveness of Bradyrhizobium in Pigeon Pea Root Colonization in Indian Soils.</title>
        <authorList>
            <person name="Chalasani D."/>
            <person name="Basu A."/>
            <person name="Pullabhotla S.V.S.R.N."/>
            <person name="Jorrin B."/>
            <person name="Neal A.L."/>
            <person name="Poole P.S."/>
            <person name="Podile A.R."/>
            <person name="Tkacz A."/>
        </authorList>
    </citation>
    <scope>NUCLEOTIDE SEQUENCE [LARGE SCALE GENOMIC DNA]</scope>
    <source>
        <strain evidence="10 11">HU12</strain>
    </source>
</reference>
<evidence type="ECO:0000313" key="11">
    <source>
        <dbReference type="Proteomes" id="UP000777440"/>
    </source>
</evidence>
<evidence type="ECO:0000256" key="2">
    <source>
        <dbReference type="ARBA" id="ARBA00022448"/>
    </source>
</evidence>
<evidence type="ECO:0000313" key="10">
    <source>
        <dbReference type="EMBL" id="MBW9110395.1"/>
    </source>
</evidence>
<evidence type="ECO:0000256" key="1">
    <source>
        <dbReference type="ARBA" id="ARBA00004651"/>
    </source>
</evidence>
<keyword evidence="11" id="KW-1185">Reference proteome</keyword>
<dbReference type="EMBL" id="JAEUAX010000005">
    <property type="protein sequence ID" value="MBW9110395.1"/>
    <property type="molecule type" value="Genomic_DNA"/>
</dbReference>
<comment type="subcellular location">
    <subcellularLocation>
        <location evidence="1">Cell membrane</location>
        <topology evidence="1">Multi-pass membrane protein</topology>
    </subcellularLocation>
</comment>
<sequence length="343" mass="35593">MTDPSTGITRSLTVPLPPARGWARMRRWAVDTPFVQMLVLIVLVAILVALIPAFVARPQAAVAILVLASLLALAAMGQTLVVILGGMDLAVAGYILFGAMIASNATSRLGWPTWFALLVTVVVCGGIGALVGAACHRLHIQPLVFTLGVGAILAGGAMFLVNGDYNGQPPADLRSLAQLTGTTFGLPIPPIIPIVVLLGIVLWLFLSRTATGRRLYATGVNPQAAALTRVNTAVIWTGVFALSGALAGIAGMFVAAFGSGWAQGTGDPYLFSGLAAVLVGGTTFGSVRGSFTRTALGALILTVVATIITSRGLAEAQSRIVYGIIILAVVALYGRERHVRDRF</sequence>
<feature type="transmembrane region" description="Helical" evidence="9">
    <location>
        <begin position="142"/>
        <end position="161"/>
    </location>
</feature>
<keyword evidence="3" id="KW-1003">Cell membrane</keyword>
<feature type="transmembrane region" description="Helical" evidence="9">
    <location>
        <begin position="319"/>
        <end position="335"/>
    </location>
</feature>
<feature type="transmembrane region" description="Helical" evidence="9">
    <location>
        <begin position="294"/>
        <end position="313"/>
    </location>
</feature>
<accession>A0ABS7HZ33</accession>
<protein>
    <recommendedName>
        <fullName evidence="8">Autoinducer 2 import system permease protein LsrD</fullName>
    </recommendedName>
</protein>
<dbReference type="PANTHER" id="PTHR32196:SF71">
    <property type="entry name" value="AUTOINDUCER 2 IMPORT SYSTEM PERMEASE PROTEIN LSRD"/>
    <property type="match status" value="1"/>
</dbReference>
<evidence type="ECO:0000256" key="3">
    <source>
        <dbReference type="ARBA" id="ARBA00022475"/>
    </source>
</evidence>
<dbReference type="PANTHER" id="PTHR32196">
    <property type="entry name" value="ABC TRANSPORTER PERMEASE PROTEIN YPHD-RELATED-RELATED"/>
    <property type="match status" value="1"/>
</dbReference>
<keyword evidence="5 9" id="KW-0812">Transmembrane</keyword>
<comment type="caution">
    <text evidence="10">The sequence shown here is derived from an EMBL/GenBank/DDBJ whole genome shotgun (WGS) entry which is preliminary data.</text>
</comment>
<evidence type="ECO:0000256" key="7">
    <source>
        <dbReference type="ARBA" id="ARBA00023136"/>
    </source>
</evidence>
<feature type="transmembrane region" description="Helical" evidence="9">
    <location>
        <begin position="89"/>
        <end position="107"/>
    </location>
</feature>
<keyword evidence="6 9" id="KW-1133">Transmembrane helix</keyword>
<feature type="transmembrane region" description="Helical" evidence="9">
    <location>
        <begin position="113"/>
        <end position="135"/>
    </location>
</feature>
<dbReference type="Proteomes" id="UP000777440">
    <property type="component" value="Unassembled WGS sequence"/>
</dbReference>
<gene>
    <name evidence="10" type="ORF">JNB61_11475</name>
</gene>
<feature type="transmembrane region" description="Helical" evidence="9">
    <location>
        <begin position="233"/>
        <end position="257"/>
    </location>
</feature>
<feature type="transmembrane region" description="Helical" evidence="9">
    <location>
        <begin position="181"/>
        <end position="206"/>
    </location>
</feature>